<protein>
    <submittedName>
        <fullName evidence="2">Telethonin</fullName>
    </submittedName>
</protein>
<evidence type="ECO:0000313" key="1">
    <source>
        <dbReference type="Proteomes" id="UP000515152"/>
    </source>
</evidence>
<dbReference type="GO" id="GO:0055008">
    <property type="term" value="P:cardiac muscle tissue morphogenesis"/>
    <property type="evidence" value="ECO:0007669"/>
    <property type="project" value="TreeGrafter"/>
</dbReference>
<dbReference type="CTD" id="100151586"/>
<dbReference type="PANTHER" id="PTHR15143:SF0">
    <property type="entry name" value="TELETHONIN"/>
    <property type="match status" value="1"/>
</dbReference>
<proteinExistence type="predicted"/>
<dbReference type="KEGG" id="char:122129473"/>
<dbReference type="GO" id="GO:0030240">
    <property type="term" value="P:skeletal muscle thin filament assembly"/>
    <property type="evidence" value="ECO:0007669"/>
    <property type="project" value="TreeGrafter"/>
</dbReference>
<dbReference type="Proteomes" id="UP000515152">
    <property type="component" value="Unplaced"/>
</dbReference>
<gene>
    <name evidence="2" type="primary">zmp:0000000930</name>
</gene>
<name>A0A8M1KDF5_CLUHA</name>
<dbReference type="RefSeq" id="XP_042560323.1">
    <property type="nucleotide sequence ID" value="XM_042704389.1"/>
</dbReference>
<dbReference type="GO" id="GO:0030018">
    <property type="term" value="C:Z disc"/>
    <property type="evidence" value="ECO:0007669"/>
    <property type="project" value="TreeGrafter"/>
</dbReference>
<dbReference type="GO" id="GO:0035995">
    <property type="term" value="P:detection of muscle stretch"/>
    <property type="evidence" value="ECO:0007669"/>
    <property type="project" value="TreeGrafter"/>
</dbReference>
<dbReference type="GO" id="GO:0030674">
    <property type="term" value="F:protein-macromolecule adaptor activity"/>
    <property type="evidence" value="ECO:0007669"/>
    <property type="project" value="TreeGrafter"/>
</dbReference>
<dbReference type="Pfam" id="PF09470">
    <property type="entry name" value="Telethonin"/>
    <property type="match status" value="1"/>
</dbReference>
<reference evidence="2" key="1">
    <citation type="submission" date="2025-08" db="UniProtKB">
        <authorList>
            <consortium name="RefSeq"/>
        </authorList>
    </citation>
    <scope>IDENTIFICATION</scope>
</reference>
<dbReference type="GO" id="GO:0008307">
    <property type="term" value="F:structural constituent of muscle"/>
    <property type="evidence" value="ECO:0007669"/>
    <property type="project" value="TreeGrafter"/>
</dbReference>
<dbReference type="GO" id="GO:0070080">
    <property type="term" value="F:titin Z domain binding"/>
    <property type="evidence" value="ECO:0007669"/>
    <property type="project" value="TreeGrafter"/>
</dbReference>
<dbReference type="InterPro" id="IPR015667">
    <property type="entry name" value="Telethonin"/>
</dbReference>
<dbReference type="AlphaFoldDB" id="A0A8M1KDF5"/>
<dbReference type="PANTHER" id="PTHR15143">
    <property type="entry name" value="TELETHONIN"/>
    <property type="match status" value="1"/>
</dbReference>
<keyword evidence="1" id="KW-1185">Reference proteome</keyword>
<dbReference type="GO" id="GO:0003009">
    <property type="term" value="P:skeletal muscle contraction"/>
    <property type="evidence" value="ECO:0007669"/>
    <property type="project" value="TreeGrafter"/>
</dbReference>
<dbReference type="GO" id="GO:0048769">
    <property type="term" value="P:sarcomerogenesis"/>
    <property type="evidence" value="ECO:0007669"/>
    <property type="project" value="TreeGrafter"/>
</dbReference>
<dbReference type="GO" id="GO:0060048">
    <property type="term" value="P:cardiac muscle contraction"/>
    <property type="evidence" value="ECO:0007669"/>
    <property type="project" value="TreeGrafter"/>
</dbReference>
<dbReference type="GO" id="GO:0030241">
    <property type="term" value="P:skeletal muscle myosin thick filament assembly"/>
    <property type="evidence" value="ECO:0007669"/>
    <property type="project" value="TreeGrafter"/>
</dbReference>
<dbReference type="GO" id="GO:0055003">
    <property type="term" value="P:cardiac myofibril assembly"/>
    <property type="evidence" value="ECO:0007669"/>
    <property type="project" value="TreeGrafter"/>
</dbReference>
<sequence>MHCLSRNPRSCLVNSYSDFKEKNEQRREGYEATWLDVVMETRPEQNMNLLENNSLRRETYEQKQWAHFVVRRHPDQTLRIGRYGDKMRRYELPYRNVLPLPLFVPKNIALQNELNQKPIPAEDRSTVEFDKASLVGVCTYKKDPSQICRDMPPMIQPSRLDFRASRA</sequence>
<dbReference type="GeneID" id="122129473"/>
<evidence type="ECO:0000313" key="2">
    <source>
        <dbReference type="RefSeq" id="XP_042560323.1"/>
    </source>
</evidence>
<dbReference type="GO" id="GO:0031432">
    <property type="term" value="F:titin binding"/>
    <property type="evidence" value="ECO:0007669"/>
    <property type="project" value="TreeGrafter"/>
</dbReference>
<accession>A0A8M1KDF5</accession>
<organism evidence="1 2">
    <name type="scientific">Clupea harengus</name>
    <name type="common">Atlantic herring</name>
    <dbReference type="NCBI Taxonomy" id="7950"/>
    <lineage>
        <taxon>Eukaryota</taxon>
        <taxon>Metazoa</taxon>
        <taxon>Chordata</taxon>
        <taxon>Craniata</taxon>
        <taxon>Vertebrata</taxon>
        <taxon>Euteleostomi</taxon>
        <taxon>Actinopterygii</taxon>
        <taxon>Neopterygii</taxon>
        <taxon>Teleostei</taxon>
        <taxon>Clupei</taxon>
        <taxon>Clupeiformes</taxon>
        <taxon>Clupeoidei</taxon>
        <taxon>Clupeidae</taxon>
        <taxon>Clupea</taxon>
    </lineage>
</organism>
<dbReference type="OrthoDB" id="9949665at2759"/>